<dbReference type="Proteomes" id="UP000596977">
    <property type="component" value="Unassembled WGS sequence"/>
</dbReference>
<feature type="transmembrane region" description="Helical" evidence="1">
    <location>
        <begin position="73"/>
        <end position="92"/>
    </location>
</feature>
<gene>
    <name evidence="2" type="ORF">GCM10011499_10050</name>
</gene>
<dbReference type="EMBL" id="BMKB01000001">
    <property type="protein sequence ID" value="GGA42331.1"/>
    <property type="molecule type" value="Genomic_DNA"/>
</dbReference>
<organism evidence="2 3">
    <name type="scientific">Pelagibacterium lentulum</name>
    <dbReference type="NCBI Taxonomy" id="2029865"/>
    <lineage>
        <taxon>Bacteria</taxon>
        <taxon>Pseudomonadati</taxon>
        <taxon>Pseudomonadota</taxon>
        <taxon>Alphaproteobacteria</taxon>
        <taxon>Hyphomicrobiales</taxon>
        <taxon>Devosiaceae</taxon>
        <taxon>Pelagibacterium</taxon>
    </lineage>
</organism>
<dbReference type="RefSeq" id="WP_127071642.1">
    <property type="nucleotide sequence ID" value="NZ_BMKB01000001.1"/>
</dbReference>
<dbReference type="OrthoDB" id="8139648at2"/>
<keyword evidence="3" id="KW-1185">Reference proteome</keyword>
<evidence type="ECO:0000256" key="1">
    <source>
        <dbReference type="SAM" id="Phobius"/>
    </source>
</evidence>
<dbReference type="AlphaFoldDB" id="A0A916RBE6"/>
<evidence type="ECO:0000313" key="3">
    <source>
        <dbReference type="Proteomes" id="UP000596977"/>
    </source>
</evidence>
<evidence type="ECO:0000313" key="2">
    <source>
        <dbReference type="EMBL" id="GGA42331.1"/>
    </source>
</evidence>
<protein>
    <submittedName>
        <fullName evidence="2">Uncharacterized protein</fullName>
    </submittedName>
</protein>
<keyword evidence="1" id="KW-1133">Transmembrane helix</keyword>
<reference evidence="2 3" key="1">
    <citation type="journal article" date="2014" name="Int. J. Syst. Evol. Microbiol.">
        <title>Complete genome sequence of Corynebacterium casei LMG S-19264T (=DSM 44701T), isolated from a smear-ripened cheese.</title>
        <authorList>
            <consortium name="US DOE Joint Genome Institute (JGI-PGF)"/>
            <person name="Walter F."/>
            <person name="Albersmeier A."/>
            <person name="Kalinowski J."/>
            <person name="Ruckert C."/>
        </authorList>
    </citation>
    <scope>NUCLEOTIDE SEQUENCE [LARGE SCALE GENOMIC DNA]</scope>
    <source>
        <strain evidence="2 3">CGMCC 1.15896</strain>
    </source>
</reference>
<comment type="caution">
    <text evidence="2">The sequence shown here is derived from an EMBL/GenBank/DDBJ whole genome shotgun (WGS) entry which is preliminary data.</text>
</comment>
<keyword evidence="1" id="KW-0472">Membrane</keyword>
<sequence length="107" mass="11747">MGMLLRIVGLWLLGLALILLVIDGTRMLAANAFVMTPLAETWDNLLPETLAGLEALLVQNLHPALWDPTLTTILAWPGWAVFGVAGLLLAFIGRRRHRRSLIVSDPL</sequence>
<accession>A0A916RBE6</accession>
<keyword evidence="1" id="KW-0812">Transmembrane</keyword>
<name>A0A916RBE6_9HYPH</name>
<proteinExistence type="predicted"/>